<keyword evidence="11" id="KW-1185">Reference proteome</keyword>
<reference evidence="11" key="1">
    <citation type="submission" date="2015-07" db="EMBL/GenBank/DDBJ databases">
        <authorList>
            <person name="Rodrigo-Torres Lidia"/>
            <person name="Arahal R.David."/>
        </authorList>
    </citation>
    <scope>NUCLEOTIDE SEQUENCE [LARGE SCALE GENOMIC DNA]</scope>
    <source>
        <strain evidence="11">CECT 5112</strain>
    </source>
</reference>
<dbReference type="PROSITE" id="PS50111">
    <property type="entry name" value="CHEMOTAXIS_TRANSDUC_2"/>
    <property type="match status" value="1"/>
</dbReference>
<protein>
    <submittedName>
        <fullName evidence="10">Methyl-accepting chemotaxis protein 4</fullName>
    </submittedName>
</protein>
<dbReference type="PRINTS" id="PR00260">
    <property type="entry name" value="CHEMTRNSDUCR"/>
</dbReference>
<dbReference type="Proteomes" id="UP000053235">
    <property type="component" value="Unassembled WGS sequence"/>
</dbReference>
<feature type="domain" description="HAMP" evidence="9">
    <location>
        <begin position="359"/>
        <end position="412"/>
    </location>
</feature>
<dbReference type="Gene3D" id="1.10.8.500">
    <property type="entry name" value="HAMP domain in histidine kinase"/>
    <property type="match status" value="1"/>
</dbReference>
<dbReference type="GO" id="GO:0006935">
    <property type="term" value="P:chemotaxis"/>
    <property type="evidence" value="ECO:0007669"/>
    <property type="project" value="InterPro"/>
</dbReference>
<gene>
    <name evidence="10" type="primary">mcp4_16</name>
    <name evidence="10" type="ORF">LAX5112_04152</name>
</gene>
<proteinExistence type="inferred from homology"/>
<evidence type="ECO:0000256" key="2">
    <source>
        <dbReference type="ARBA" id="ARBA00022519"/>
    </source>
</evidence>
<dbReference type="InterPro" id="IPR004090">
    <property type="entry name" value="Chemotax_Me-accpt_rcpt"/>
</dbReference>
<evidence type="ECO:0000313" key="10">
    <source>
        <dbReference type="EMBL" id="CTQ75224.1"/>
    </source>
</evidence>
<dbReference type="Gene3D" id="1.10.287.950">
    <property type="entry name" value="Methyl-accepting chemotaxis protein"/>
    <property type="match status" value="1"/>
</dbReference>
<feature type="transmembrane region" description="Helical" evidence="6">
    <location>
        <begin position="7"/>
        <end position="28"/>
    </location>
</feature>
<dbReference type="SUPFAM" id="SSF58104">
    <property type="entry name" value="Methyl-accepting chemotaxis protein (MCP) signaling domain"/>
    <property type="match status" value="1"/>
</dbReference>
<evidence type="ECO:0000256" key="3">
    <source>
        <dbReference type="ARBA" id="ARBA00023224"/>
    </source>
</evidence>
<evidence type="ECO:0000259" key="9">
    <source>
        <dbReference type="PROSITE" id="PS50885"/>
    </source>
</evidence>
<dbReference type="InterPro" id="IPR004089">
    <property type="entry name" value="MCPsignal_dom"/>
</dbReference>
<evidence type="ECO:0000256" key="1">
    <source>
        <dbReference type="ARBA" id="ARBA00004429"/>
    </source>
</evidence>
<evidence type="ECO:0000259" key="8">
    <source>
        <dbReference type="PROSITE" id="PS50192"/>
    </source>
</evidence>
<keyword evidence="2" id="KW-1003">Cell membrane</keyword>
<dbReference type="AlphaFoldDB" id="A0A0M7ANM8"/>
<dbReference type="EMBL" id="CXWD01000020">
    <property type="protein sequence ID" value="CTQ75224.1"/>
    <property type="molecule type" value="Genomic_DNA"/>
</dbReference>
<keyword evidence="2" id="KW-0997">Cell inner membrane</keyword>
<dbReference type="GO" id="GO:0005886">
    <property type="term" value="C:plasma membrane"/>
    <property type="evidence" value="ECO:0007669"/>
    <property type="project" value="UniProtKB-SubCell"/>
</dbReference>
<dbReference type="RefSeq" id="WP_055673404.1">
    <property type="nucleotide sequence ID" value="NZ_CXWD01000020.1"/>
</dbReference>
<sequence>MKVSQKLPAIMVGIALFCSAGVGIASYMSGAQSVRDLAKERLMGLAESRKDALTDYLSSKQALVTGHASGKGLRAAYSDFDKNWAKYGDKAQATLTKVYVTDNPHPADQRADLVKAGRKPYDRAHTKHHSGLRAFAESNSFDEILLINLDGDVVYTVQKKADFAQNLKSAEWTGTAAAKAYEAALAGAPDQAHVFDVEHYPGPTDKPVGFLSVPISVGSKVIGVAIYETAVSRVSNMLGKYAGLGETGNVFLVNADGIIQNDSVRTPDVDEVTSDLLQGSPILNALGGAPEFQVLDDLQGQESFAAAVPFEYLGKDYALVVVQSAAEVLAPLAKLRNWTLAIAVICALGAGVLGLWVSVQLSRRINGLASVMGALAKGDTAVNVPKQTSDDEIKEIADTVAVFRENALERERLEAEQSANQQAQQEQAHRVSSLIETFRDEVEQMLDTVVHNNNQMQAAAEGLNGIADETSGEATNASAASEQASANVQTVASASEELSASIQEIGRQVDSTTEIIRAALGSAQETNERIGGLAQLAQSIGDVVNLISDIAEQTNLLALNATIEAARAGEAGRGFAVVASEVKELATQTAKATEQIEAQVSEVQTATKEAVSAIGTIAETMATVDNYTGNIASAVQEQGQATTEISANVQEAAQGTRSVAGSMVAISEKSQMTSSSAGDVLRASNDVADKTEDLRGTVDRFLKAVEAA</sequence>
<dbReference type="PANTHER" id="PTHR32089:SF112">
    <property type="entry name" value="LYSOZYME-LIKE PROTEIN-RELATED"/>
    <property type="match status" value="1"/>
</dbReference>
<dbReference type="Pfam" id="PF00672">
    <property type="entry name" value="HAMP"/>
    <property type="match status" value="1"/>
</dbReference>
<dbReference type="InterPro" id="IPR003660">
    <property type="entry name" value="HAMP_dom"/>
</dbReference>
<comment type="subcellular location">
    <subcellularLocation>
        <location evidence="1">Cell inner membrane</location>
        <topology evidence="1">Multi-pass membrane protein</topology>
    </subcellularLocation>
</comment>
<evidence type="ECO:0000256" key="6">
    <source>
        <dbReference type="SAM" id="Phobius"/>
    </source>
</evidence>
<dbReference type="SUPFAM" id="SSF158472">
    <property type="entry name" value="HAMP domain-like"/>
    <property type="match status" value="1"/>
</dbReference>
<dbReference type="InterPro" id="IPR000727">
    <property type="entry name" value="T_SNARE_dom"/>
</dbReference>
<evidence type="ECO:0000259" key="7">
    <source>
        <dbReference type="PROSITE" id="PS50111"/>
    </source>
</evidence>
<keyword evidence="6" id="KW-1133">Transmembrane helix</keyword>
<dbReference type="SMART" id="SM00304">
    <property type="entry name" value="HAMP"/>
    <property type="match status" value="1"/>
</dbReference>
<dbReference type="STRING" id="388408.LAX5112_04152"/>
<dbReference type="GO" id="GO:0004888">
    <property type="term" value="F:transmembrane signaling receptor activity"/>
    <property type="evidence" value="ECO:0007669"/>
    <property type="project" value="InterPro"/>
</dbReference>
<evidence type="ECO:0000256" key="4">
    <source>
        <dbReference type="ARBA" id="ARBA00029447"/>
    </source>
</evidence>
<keyword evidence="3 5" id="KW-0807">Transducer</keyword>
<dbReference type="SMART" id="SM00283">
    <property type="entry name" value="MA"/>
    <property type="match status" value="1"/>
</dbReference>
<evidence type="ECO:0000313" key="11">
    <source>
        <dbReference type="Proteomes" id="UP000053235"/>
    </source>
</evidence>
<keyword evidence="6" id="KW-0472">Membrane</keyword>
<feature type="domain" description="Methyl-accepting transducer" evidence="7">
    <location>
        <begin position="445"/>
        <end position="688"/>
    </location>
</feature>
<dbReference type="PROSITE" id="PS50192">
    <property type="entry name" value="T_SNARE"/>
    <property type="match status" value="1"/>
</dbReference>
<dbReference type="GO" id="GO:0007165">
    <property type="term" value="P:signal transduction"/>
    <property type="evidence" value="ECO:0007669"/>
    <property type="project" value="UniProtKB-KW"/>
</dbReference>
<comment type="similarity">
    <text evidence="4">Belongs to the methyl-accepting chemotaxis (MCP) protein family.</text>
</comment>
<evidence type="ECO:0000256" key="5">
    <source>
        <dbReference type="PROSITE-ProRule" id="PRU00284"/>
    </source>
</evidence>
<keyword evidence="6" id="KW-0812">Transmembrane</keyword>
<dbReference type="PROSITE" id="PS50885">
    <property type="entry name" value="HAMP"/>
    <property type="match status" value="1"/>
</dbReference>
<feature type="domain" description="T-SNARE coiled-coil homology" evidence="8">
    <location>
        <begin position="604"/>
        <end position="666"/>
    </location>
</feature>
<name>A0A0M7ANM8_9HYPH</name>
<dbReference type="OrthoDB" id="354287at2"/>
<feature type="transmembrane region" description="Helical" evidence="6">
    <location>
        <begin position="338"/>
        <end position="359"/>
    </location>
</feature>
<accession>A0A0M7ANM8</accession>
<dbReference type="PANTHER" id="PTHR32089">
    <property type="entry name" value="METHYL-ACCEPTING CHEMOTAXIS PROTEIN MCPB"/>
    <property type="match status" value="1"/>
</dbReference>
<dbReference type="Gene3D" id="3.30.450.20">
    <property type="entry name" value="PAS domain"/>
    <property type="match status" value="1"/>
</dbReference>
<organism evidence="10 11">
    <name type="scientific">Roseibium alexandrii</name>
    <dbReference type="NCBI Taxonomy" id="388408"/>
    <lineage>
        <taxon>Bacteria</taxon>
        <taxon>Pseudomonadati</taxon>
        <taxon>Pseudomonadota</taxon>
        <taxon>Alphaproteobacteria</taxon>
        <taxon>Hyphomicrobiales</taxon>
        <taxon>Stappiaceae</taxon>
        <taxon>Roseibium</taxon>
    </lineage>
</organism>
<dbReference type="Pfam" id="PF00015">
    <property type="entry name" value="MCPsignal"/>
    <property type="match status" value="1"/>
</dbReference>